<protein>
    <submittedName>
        <fullName evidence="1">Uncharacterized protein</fullName>
    </submittedName>
</protein>
<evidence type="ECO:0000313" key="2">
    <source>
        <dbReference type="Proteomes" id="UP001207654"/>
    </source>
</evidence>
<dbReference type="EMBL" id="JAPNKA010000001">
    <property type="protein sequence ID" value="MCY1079811.1"/>
    <property type="molecule type" value="Genomic_DNA"/>
</dbReference>
<reference evidence="1 2" key="1">
    <citation type="submission" date="2022-11" db="EMBL/GenBank/DDBJ databases">
        <title>Minimal conservation of predation-associated metabolite biosynthetic gene clusters underscores biosynthetic potential of Myxococcota including descriptions for ten novel species: Archangium lansinium sp. nov., Myxococcus landrumus sp. nov., Nannocystis bai.</title>
        <authorList>
            <person name="Ahearne A."/>
            <person name="Stevens C."/>
            <person name="Phillips K."/>
        </authorList>
    </citation>
    <scope>NUCLEOTIDE SEQUENCE [LARGE SCALE GENOMIC DNA]</scope>
    <source>
        <strain evidence="1 2">MIWBW</strain>
    </source>
</reference>
<accession>A0ABT4AE16</accession>
<organism evidence="1 2">
    <name type="scientific">Archangium lansingense</name>
    <dbReference type="NCBI Taxonomy" id="2995310"/>
    <lineage>
        <taxon>Bacteria</taxon>
        <taxon>Pseudomonadati</taxon>
        <taxon>Myxococcota</taxon>
        <taxon>Myxococcia</taxon>
        <taxon>Myxococcales</taxon>
        <taxon>Cystobacterineae</taxon>
        <taxon>Archangiaceae</taxon>
        <taxon>Archangium</taxon>
    </lineage>
</organism>
<dbReference type="Proteomes" id="UP001207654">
    <property type="component" value="Unassembled WGS sequence"/>
</dbReference>
<gene>
    <name evidence="1" type="ORF">OV287_35685</name>
</gene>
<proteinExistence type="predicted"/>
<keyword evidence="2" id="KW-1185">Reference proteome</keyword>
<comment type="caution">
    <text evidence="1">The sequence shown here is derived from an EMBL/GenBank/DDBJ whole genome shotgun (WGS) entry which is preliminary data.</text>
</comment>
<name>A0ABT4AE16_9BACT</name>
<sequence length="100" mass="11302">MKSRELVRLVFEGGWNAGDEVDTPMRGYRSHVWAELADGSRHRMTFYDVTRLAQTLEDDSQAGRPFFAEPGLVILTEVTLPNMEAAARTLAAEGFFEEQH</sequence>
<dbReference type="RefSeq" id="WP_267538505.1">
    <property type="nucleotide sequence ID" value="NZ_JAPNKA010000001.1"/>
</dbReference>
<evidence type="ECO:0000313" key="1">
    <source>
        <dbReference type="EMBL" id="MCY1079811.1"/>
    </source>
</evidence>